<sequence length="94" mass="10595">MAYDSVFGDVKAPRESDEFRKDAARWIGSHGKTTLGQMLTESRPAVEMTDEAFAPVADSWQYTSTATAMVTSDFRARFGRPRSVRDEISLELRM</sequence>
<proteinExistence type="predicted"/>
<reference evidence="1 2" key="1">
    <citation type="submission" date="2020-08" db="EMBL/GenBank/DDBJ databases">
        <title>Genomic Encyclopedia of Type Strains, Phase IV (KMG-IV): sequencing the most valuable type-strain genomes for metagenomic binning, comparative biology and taxonomic classification.</title>
        <authorList>
            <person name="Goeker M."/>
        </authorList>
    </citation>
    <scope>NUCLEOTIDE SEQUENCE [LARGE SCALE GENOMIC DNA]</scope>
    <source>
        <strain evidence="1 2">DSM 103570</strain>
    </source>
</reference>
<organism evidence="1 2">
    <name type="scientific">Aurantimonas endophytica</name>
    <dbReference type="NCBI Taxonomy" id="1522175"/>
    <lineage>
        <taxon>Bacteria</taxon>
        <taxon>Pseudomonadati</taxon>
        <taxon>Pseudomonadota</taxon>
        <taxon>Alphaproteobacteria</taxon>
        <taxon>Hyphomicrobiales</taxon>
        <taxon>Aurantimonadaceae</taxon>
        <taxon>Aurantimonas</taxon>
    </lineage>
</organism>
<dbReference type="AlphaFoldDB" id="A0A7W6HHA2"/>
<dbReference type="EMBL" id="JACIEM010000006">
    <property type="protein sequence ID" value="MBB4005169.1"/>
    <property type="molecule type" value="Genomic_DNA"/>
</dbReference>
<name>A0A7W6HHA2_9HYPH</name>
<evidence type="ECO:0000313" key="2">
    <source>
        <dbReference type="Proteomes" id="UP000588647"/>
    </source>
</evidence>
<evidence type="ECO:0000313" key="1">
    <source>
        <dbReference type="EMBL" id="MBB4005169.1"/>
    </source>
</evidence>
<gene>
    <name evidence="1" type="ORF">GGR03_004268</name>
</gene>
<protein>
    <submittedName>
        <fullName evidence="1">Uncharacterized protein</fullName>
    </submittedName>
</protein>
<dbReference type="RefSeq" id="WP_183210758.1">
    <property type="nucleotide sequence ID" value="NZ_JAAAMM010000006.1"/>
</dbReference>
<dbReference type="Proteomes" id="UP000588647">
    <property type="component" value="Unassembled WGS sequence"/>
</dbReference>
<accession>A0A7W6HHA2</accession>
<keyword evidence="2" id="KW-1185">Reference proteome</keyword>
<comment type="caution">
    <text evidence="1">The sequence shown here is derived from an EMBL/GenBank/DDBJ whole genome shotgun (WGS) entry which is preliminary data.</text>
</comment>